<comment type="similarity">
    <text evidence="1">Belongs to the TonB-dependent receptor family.</text>
</comment>
<evidence type="ECO:0000256" key="2">
    <source>
        <dbReference type="SAM" id="SignalP"/>
    </source>
</evidence>
<dbReference type="Gene3D" id="2.170.130.10">
    <property type="entry name" value="TonB-dependent receptor, plug domain"/>
    <property type="match status" value="1"/>
</dbReference>
<dbReference type="GO" id="GO:0009279">
    <property type="term" value="C:cell outer membrane"/>
    <property type="evidence" value="ECO:0007669"/>
    <property type="project" value="UniProtKB-SubCell"/>
</dbReference>
<dbReference type="AlphaFoldDB" id="A0A9D9NAQ2"/>
<evidence type="ECO:0000313" key="5">
    <source>
        <dbReference type="Proteomes" id="UP000823660"/>
    </source>
</evidence>
<comment type="caution">
    <text evidence="4">The sequence shown here is derived from an EMBL/GenBank/DDBJ whole genome shotgun (WGS) entry which is preliminary data.</text>
</comment>
<keyword evidence="2" id="KW-0732">Signal</keyword>
<dbReference type="InterPro" id="IPR012910">
    <property type="entry name" value="Plug_dom"/>
</dbReference>
<dbReference type="SUPFAM" id="SSF49464">
    <property type="entry name" value="Carboxypeptidase regulatory domain-like"/>
    <property type="match status" value="1"/>
</dbReference>
<evidence type="ECO:0000259" key="3">
    <source>
        <dbReference type="Pfam" id="PF07715"/>
    </source>
</evidence>
<dbReference type="NCBIfam" id="TIGR04057">
    <property type="entry name" value="SusC_RagA_signa"/>
    <property type="match status" value="1"/>
</dbReference>
<reference evidence="4" key="2">
    <citation type="journal article" date="2021" name="PeerJ">
        <title>Extensive microbial diversity within the chicken gut microbiome revealed by metagenomics and culture.</title>
        <authorList>
            <person name="Gilroy R."/>
            <person name="Ravi A."/>
            <person name="Getino M."/>
            <person name="Pursley I."/>
            <person name="Horton D.L."/>
            <person name="Alikhan N.F."/>
            <person name="Baker D."/>
            <person name="Gharbi K."/>
            <person name="Hall N."/>
            <person name="Watson M."/>
            <person name="Adriaenssens E.M."/>
            <person name="Foster-Nyarko E."/>
            <person name="Jarju S."/>
            <person name="Secka A."/>
            <person name="Antonio M."/>
            <person name="Oren A."/>
            <person name="Chaudhuri R.R."/>
            <person name="La Ragione R."/>
            <person name="Hildebrand F."/>
            <person name="Pallen M.J."/>
        </authorList>
    </citation>
    <scope>NUCLEOTIDE SEQUENCE</scope>
    <source>
        <strain evidence="4">B1-15692</strain>
    </source>
</reference>
<sequence length="1173" mass="131485">MQRVKQFLTSILLCLLAGSVSLHAQGPRVTLDMQNVTVLEVLESIEQTSDYAFFYNNADFDTGKKVSVKVDGQPVEAVIEQILPGFACWIDNKKIILLKPGEKLSDLDLPEDSGEYEITGVIRDSGGDPLVGASALIRYKGKLYGGTADLDGKFTVLLPGRPEASSNIVFSFMGFADKSMEVGNRTHFDVILQDDAHVLSESVVVGYGVQKKVNLTGAVAAISEEALKDRPVASVGQALQGMIPNLNITQNSGRPGDGSTYNIRGNTSPNGGSPLILVDGVETYLDRINSNDIESISVLKDAASAAIYGARGAFGVILVTTKSGKFNSAPKVTADVRFSFSANTASTDFETRGYYSAKIADMFMSTKGGVPYTSYTDYDYQRLWERRNDKVENPERPWVLTEMRNGRLSYVYLANFDWYNYMFDESRPTQDYNVNVTGGSKNVSYMVSGRYYHQDGFFRIGPDDYDSFNARAKVDIKVKPWLRLGANIKFFNGTYFYHGNNYRRPTLHALASFVPMNPDGTAVSHTVLTSSASHYIMDGYSAMLLKGKQWGRQRTSEYTTSWTMTADITKKLKFNADFSYKFGYRRNEYRDATVEYSMYPGEILQESTNSFMDRLSDTVWEQNNYVANAYFAYDNTWNSAHHFTGTAGVNYEARHYKDLSVRKNDLLSEELSDFNLATGEVTTLTGGVDEYSLAGLFMRFTYDYKSRYLIEFNGRYDGSSRFLPGHRWGFFPSVSAAYRISEEPFWTPLSGVVNNAKIRLSYGSLGNQNIGYYDYYQTVSTSGNMSYTFDGQSLAGHATVSDPVSTGTWETVITKDIGLDLGFWEDRLTFTGDFYVRDTKGILTIGKQLPSIYGASEPKVNANDLRTTGWEILLEWKDSFMIGEHRFDYNIGGNLADYTAVYTKADNPSGLYSDPYVGKRLGEIWGFTVGGLFQSDEEAAAYASMVDMSQVCVDYYESVGEYGRGVRGGDMKYLDRDGDNVITFGKNTLDDPGDRKVIGNSQPRFLYGFHGGFSFFGFDFSIFFQGIGHQDWYPGADNQRFWGPYSRPYTSFVGKDFMADVWSETNKDAYFPRARGYSALSAGSLYYTNDRYLQNLAYLRLKNLTVGYTIPQKALRKAGISNLRVYFSGENLWYTSPLHSKYVDPELLAIASDKNGDTYSFYKTFSFGVTLEF</sequence>
<organism evidence="4 5">
    <name type="scientific">Candidatus Cryptobacteroides faecipullorum</name>
    <dbReference type="NCBI Taxonomy" id="2840764"/>
    <lineage>
        <taxon>Bacteria</taxon>
        <taxon>Pseudomonadati</taxon>
        <taxon>Bacteroidota</taxon>
        <taxon>Bacteroidia</taxon>
        <taxon>Bacteroidales</taxon>
        <taxon>Candidatus Cryptobacteroides</taxon>
    </lineage>
</organism>
<evidence type="ECO:0000256" key="1">
    <source>
        <dbReference type="PROSITE-ProRule" id="PRU01360"/>
    </source>
</evidence>
<dbReference type="InterPro" id="IPR037066">
    <property type="entry name" value="Plug_dom_sf"/>
</dbReference>
<dbReference type="NCBIfam" id="TIGR04056">
    <property type="entry name" value="OMP_RagA_SusC"/>
    <property type="match status" value="1"/>
</dbReference>
<feature type="signal peptide" evidence="2">
    <location>
        <begin position="1"/>
        <end position="24"/>
    </location>
</feature>
<keyword evidence="1" id="KW-0472">Membrane</keyword>
<accession>A0A9D9NAQ2</accession>
<proteinExistence type="inferred from homology"/>
<dbReference type="Pfam" id="PF07715">
    <property type="entry name" value="Plug"/>
    <property type="match status" value="1"/>
</dbReference>
<feature type="domain" description="TonB-dependent receptor plug" evidence="3">
    <location>
        <begin position="212"/>
        <end position="316"/>
    </location>
</feature>
<dbReference type="InterPro" id="IPR023996">
    <property type="entry name" value="TonB-dep_OMP_SusC/RagA"/>
</dbReference>
<keyword evidence="1" id="KW-0998">Cell outer membrane</keyword>
<gene>
    <name evidence="4" type="ORF">IAB99_02980</name>
</gene>
<comment type="subcellular location">
    <subcellularLocation>
        <location evidence="1">Cell outer membrane</location>
        <topology evidence="1">Multi-pass membrane protein</topology>
    </subcellularLocation>
</comment>
<evidence type="ECO:0000313" key="4">
    <source>
        <dbReference type="EMBL" id="MBO8466712.1"/>
    </source>
</evidence>
<dbReference type="EMBL" id="JADIMH010000015">
    <property type="protein sequence ID" value="MBO8466712.1"/>
    <property type="molecule type" value="Genomic_DNA"/>
</dbReference>
<feature type="chain" id="PRO_5038790089" evidence="2">
    <location>
        <begin position="25"/>
        <end position="1173"/>
    </location>
</feature>
<dbReference type="Proteomes" id="UP000823660">
    <property type="component" value="Unassembled WGS sequence"/>
</dbReference>
<keyword evidence="1" id="KW-0813">Transport</keyword>
<dbReference type="InterPro" id="IPR039426">
    <property type="entry name" value="TonB-dep_rcpt-like"/>
</dbReference>
<protein>
    <submittedName>
        <fullName evidence="4">TonB-dependent receptor</fullName>
    </submittedName>
</protein>
<keyword evidence="1" id="KW-1134">Transmembrane beta strand</keyword>
<keyword evidence="1" id="KW-0812">Transmembrane</keyword>
<dbReference type="SUPFAM" id="SSF56935">
    <property type="entry name" value="Porins"/>
    <property type="match status" value="1"/>
</dbReference>
<keyword evidence="4" id="KW-0675">Receptor</keyword>
<dbReference type="PROSITE" id="PS52016">
    <property type="entry name" value="TONB_DEPENDENT_REC_3"/>
    <property type="match status" value="1"/>
</dbReference>
<dbReference type="InterPro" id="IPR023997">
    <property type="entry name" value="TonB-dep_OMP_SusC/RagA_CS"/>
</dbReference>
<reference evidence="4" key="1">
    <citation type="submission" date="2020-10" db="EMBL/GenBank/DDBJ databases">
        <authorList>
            <person name="Gilroy R."/>
        </authorList>
    </citation>
    <scope>NUCLEOTIDE SEQUENCE</scope>
    <source>
        <strain evidence="4">B1-15692</strain>
    </source>
</reference>
<name>A0A9D9NAQ2_9BACT</name>
<dbReference type="InterPro" id="IPR008969">
    <property type="entry name" value="CarboxyPept-like_regulatory"/>
</dbReference>